<dbReference type="Pfam" id="PF08303">
    <property type="entry name" value="tRNA_lig_kinase"/>
    <property type="match status" value="1"/>
</dbReference>
<proteinExistence type="predicted"/>
<dbReference type="InterPro" id="IPR027417">
    <property type="entry name" value="P-loop_NTPase"/>
</dbReference>
<dbReference type="Gene3D" id="3.40.50.300">
    <property type="entry name" value="P-loop containing nucleotide triphosphate hydrolases"/>
    <property type="match status" value="1"/>
</dbReference>
<dbReference type="InterPro" id="IPR015966">
    <property type="entry name" value="tRNA_lig_kin_fungi"/>
</dbReference>
<organism evidence="2 3">
    <name type="scientific">Physocladia obscura</name>
    <dbReference type="NCBI Taxonomy" id="109957"/>
    <lineage>
        <taxon>Eukaryota</taxon>
        <taxon>Fungi</taxon>
        <taxon>Fungi incertae sedis</taxon>
        <taxon>Chytridiomycota</taxon>
        <taxon>Chytridiomycota incertae sedis</taxon>
        <taxon>Chytridiomycetes</taxon>
        <taxon>Chytridiales</taxon>
        <taxon>Chytriomycetaceae</taxon>
        <taxon>Physocladia</taxon>
    </lineage>
</organism>
<feature type="domain" description="tRNA ligase kinase" evidence="1">
    <location>
        <begin position="113"/>
        <end position="256"/>
    </location>
</feature>
<name>A0AAD5XGF7_9FUNG</name>
<dbReference type="PANTHER" id="PTHR32004:SF1">
    <property type="entry name" value="TRNA LIGASE"/>
    <property type="match status" value="1"/>
</dbReference>
<accession>A0AAD5XGF7</accession>
<feature type="non-terminal residue" evidence="2">
    <location>
        <position position="1"/>
    </location>
</feature>
<dbReference type="EMBL" id="JADGJH010000845">
    <property type="protein sequence ID" value="KAJ3121937.1"/>
    <property type="molecule type" value="Genomic_DNA"/>
</dbReference>
<gene>
    <name evidence="2" type="ORF">HK100_012184</name>
</gene>
<reference evidence="2" key="1">
    <citation type="submission" date="2020-05" db="EMBL/GenBank/DDBJ databases">
        <title>Phylogenomic resolution of chytrid fungi.</title>
        <authorList>
            <person name="Stajich J.E."/>
            <person name="Amses K."/>
            <person name="Simmons R."/>
            <person name="Seto K."/>
            <person name="Myers J."/>
            <person name="Bonds A."/>
            <person name="Quandt C.A."/>
            <person name="Barry K."/>
            <person name="Liu P."/>
            <person name="Grigoriev I."/>
            <person name="Longcore J.E."/>
            <person name="James T.Y."/>
        </authorList>
    </citation>
    <scope>NUCLEOTIDE SEQUENCE</scope>
    <source>
        <strain evidence="2">JEL0513</strain>
    </source>
</reference>
<dbReference type="GO" id="GO:0003972">
    <property type="term" value="F:RNA ligase (ATP) activity"/>
    <property type="evidence" value="ECO:0007669"/>
    <property type="project" value="InterPro"/>
</dbReference>
<dbReference type="PANTHER" id="PTHR32004">
    <property type="entry name" value="TRNA LIGASE"/>
    <property type="match status" value="1"/>
</dbReference>
<comment type="caution">
    <text evidence="2">The sequence shown here is derived from an EMBL/GenBank/DDBJ whole genome shotgun (WGS) entry which is preliminary data.</text>
</comment>
<dbReference type="AlphaFoldDB" id="A0AAD5XGF7"/>
<dbReference type="GO" id="GO:0005634">
    <property type="term" value="C:nucleus"/>
    <property type="evidence" value="ECO:0007669"/>
    <property type="project" value="TreeGrafter"/>
</dbReference>
<evidence type="ECO:0000259" key="1">
    <source>
        <dbReference type="Pfam" id="PF08303"/>
    </source>
</evidence>
<sequence length="302" mass="34485">WREITRSLINGYESLCKYQLSELYKAWCEKKLVTHPDIFTEFLHQKGIIHARNLFLKENEIEKNWSNLLEEASKKFISSPEPTLLPSTTTRKIEFPKKLPPPNTSLAGYQKIIILPIAIVGLGKTTLGSGLKFLFHNALAEVQSDNYKKKQQFLKAVVASLEKKDVVYADRNNHLDMHRLEVASQVRQVYPGARILAVEWDVKNKNVPNTAASQKSIEGILARGERHQTLTPKKKPDFQSIVDRFFKEFTPADDSEGSFDTKSLDARVIIPLDSLISDRVKIVCDAVGWKFDEQLFAKKVFK</sequence>
<protein>
    <recommendedName>
        <fullName evidence="1">tRNA ligase kinase domain-containing protein</fullName>
    </recommendedName>
</protein>
<dbReference type="GO" id="GO:0005524">
    <property type="term" value="F:ATP binding"/>
    <property type="evidence" value="ECO:0007669"/>
    <property type="project" value="InterPro"/>
</dbReference>
<evidence type="ECO:0000313" key="2">
    <source>
        <dbReference type="EMBL" id="KAJ3121937.1"/>
    </source>
</evidence>
<dbReference type="GO" id="GO:0006388">
    <property type="term" value="P:tRNA splicing, via endonucleolytic cleavage and ligation"/>
    <property type="evidence" value="ECO:0007669"/>
    <property type="project" value="InterPro"/>
</dbReference>
<keyword evidence="3" id="KW-1185">Reference proteome</keyword>
<dbReference type="Proteomes" id="UP001211907">
    <property type="component" value="Unassembled WGS sequence"/>
</dbReference>
<evidence type="ECO:0000313" key="3">
    <source>
        <dbReference type="Proteomes" id="UP001211907"/>
    </source>
</evidence>